<evidence type="ECO:0000256" key="9">
    <source>
        <dbReference type="SAM" id="Phobius"/>
    </source>
</evidence>
<evidence type="ECO:0000256" key="1">
    <source>
        <dbReference type="ARBA" id="ARBA00004141"/>
    </source>
</evidence>
<dbReference type="SUPFAM" id="SSF90123">
    <property type="entry name" value="ABC transporter transmembrane region"/>
    <property type="match status" value="2"/>
</dbReference>
<comment type="similarity">
    <text evidence="2">Belongs to the ABC transporter superfamily. ABCC family. Conjugate transporter (TC 3.A.1.208) subfamily.</text>
</comment>
<evidence type="ECO:0008006" key="14">
    <source>
        <dbReference type="Google" id="ProtNLM"/>
    </source>
</evidence>
<feature type="transmembrane region" description="Helical" evidence="9">
    <location>
        <begin position="136"/>
        <end position="161"/>
    </location>
</feature>
<dbReference type="InterPro" id="IPR003439">
    <property type="entry name" value="ABC_transporter-like_ATP-bd"/>
</dbReference>
<accession>A0ABP1REI8</accession>
<dbReference type="Proteomes" id="UP001642540">
    <property type="component" value="Unassembled WGS sequence"/>
</dbReference>
<dbReference type="CDD" id="cd03250">
    <property type="entry name" value="ABCC_MRP_domain1"/>
    <property type="match status" value="1"/>
</dbReference>
<protein>
    <recommendedName>
        <fullName evidence="14">Multidrug resistance-associated protein 4</fullName>
    </recommendedName>
</protein>
<name>A0ABP1REI8_9HEXA</name>
<feature type="transmembrane region" description="Helical" evidence="9">
    <location>
        <begin position="973"/>
        <end position="992"/>
    </location>
</feature>
<feature type="domain" description="ABC transmembrane type-1" evidence="11">
    <location>
        <begin position="107"/>
        <end position="364"/>
    </location>
</feature>
<feature type="transmembrane region" description="Helical" evidence="9">
    <location>
        <begin position="235"/>
        <end position="257"/>
    </location>
</feature>
<evidence type="ECO:0000256" key="7">
    <source>
        <dbReference type="ARBA" id="ARBA00022989"/>
    </source>
</evidence>
<feature type="domain" description="ABC transmembrane type-1" evidence="11">
    <location>
        <begin position="695"/>
        <end position="1000"/>
    </location>
</feature>
<keyword evidence="8 9" id="KW-0472">Membrane</keyword>
<keyword evidence="7 9" id="KW-1133">Transmembrane helix</keyword>
<dbReference type="PROSITE" id="PS50893">
    <property type="entry name" value="ABC_TRANSPORTER_2"/>
    <property type="match status" value="2"/>
</dbReference>
<dbReference type="InterPro" id="IPR050173">
    <property type="entry name" value="ABC_transporter_C-like"/>
</dbReference>
<evidence type="ECO:0000256" key="8">
    <source>
        <dbReference type="ARBA" id="ARBA00023136"/>
    </source>
</evidence>
<evidence type="ECO:0000256" key="6">
    <source>
        <dbReference type="ARBA" id="ARBA00022840"/>
    </source>
</evidence>
<dbReference type="EMBL" id="CAXLJM020000072">
    <property type="protein sequence ID" value="CAL8127068.1"/>
    <property type="molecule type" value="Genomic_DNA"/>
</dbReference>
<keyword evidence="6" id="KW-0067">ATP-binding</keyword>
<feature type="transmembrane region" description="Helical" evidence="9">
    <location>
        <begin position="16"/>
        <end position="34"/>
    </location>
</feature>
<dbReference type="Gene3D" id="3.40.50.300">
    <property type="entry name" value="P-loop containing nucleotide triphosphate hydrolases"/>
    <property type="match status" value="2"/>
</dbReference>
<evidence type="ECO:0000259" key="10">
    <source>
        <dbReference type="PROSITE" id="PS50893"/>
    </source>
</evidence>
<evidence type="ECO:0000313" key="12">
    <source>
        <dbReference type="EMBL" id="CAL8127068.1"/>
    </source>
</evidence>
<dbReference type="Pfam" id="PF00664">
    <property type="entry name" value="ABC_membrane"/>
    <property type="match status" value="2"/>
</dbReference>
<dbReference type="SMART" id="SM00382">
    <property type="entry name" value="AAA"/>
    <property type="match status" value="2"/>
</dbReference>
<reference evidence="12 13" key="1">
    <citation type="submission" date="2024-08" db="EMBL/GenBank/DDBJ databases">
        <authorList>
            <person name="Cucini C."/>
            <person name="Frati F."/>
        </authorList>
    </citation>
    <scope>NUCLEOTIDE SEQUENCE [LARGE SCALE GENOMIC DNA]</scope>
</reference>
<dbReference type="PANTHER" id="PTHR24223:SF456">
    <property type="entry name" value="MULTIDRUG RESISTANCE-ASSOCIATED PROTEIN LETHAL(2)03659"/>
    <property type="match status" value="1"/>
</dbReference>
<organism evidence="12 13">
    <name type="scientific">Orchesella dallaii</name>
    <dbReference type="NCBI Taxonomy" id="48710"/>
    <lineage>
        <taxon>Eukaryota</taxon>
        <taxon>Metazoa</taxon>
        <taxon>Ecdysozoa</taxon>
        <taxon>Arthropoda</taxon>
        <taxon>Hexapoda</taxon>
        <taxon>Collembola</taxon>
        <taxon>Entomobryomorpha</taxon>
        <taxon>Entomobryoidea</taxon>
        <taxon>Orchesellidae</taxon>
        <taxon>Orchesellinae</taxon>
        <taxon>Orchesella</taxon>
    </lineage>
</organism>
<feature type="transmembrane region" description="Helical" evidence="9">
    <location>
        <begin position="760"/>
        <end position="786"/>
    </location>
</feature>
<dbReference type="InterPro" id="IPR003593">
    <property type="entry name" value="AAA+_ATPase"/>
</dbReference>
<dbReference type="SUPFAM" id="SSF52540">
    <property type="entry name" value="P-loop containing nucleoside triphosphate hydrolases"/>
    <property type="match status" value="2"/>
</dbReference>
<dbReference type="PROSITE" id="PS50929">
    <property type="entry name" value="ABC_TM1F"/>
    <property type="match status" value="2"/>
</dbReference>
<feature type="transmembrane region" description="Helical" evidence="9">
    <location>
        <begin position="846"/>
        <end position="873"/>
    </location>
</feature>
<keyword evidence="4 9" id="KW-0812">Transmembrane</keyword>
<sequence length="1299" mass="146855">MSADPHETKKSRTNPWETASLFSLLTFAWIWPIFKKGLGKDLELDDLYESPEAQGSEHLANQLSRLWEDERQKSKDNGSNRMLHRALFRLCGMSFLYYSIALGFDEVILRVVQSIAIRLLVKSFDSTANISQKEQIVYAAIVCFSAFFHNVVIHHCVFLMFRTGQSARVACSALLYRKTMTLNYSSGKDVGHLMNLMSNDCTRFDYGLIFIPYLVIAPLQTLVYIYFLYDEIGLAMLGGIGFVFLIMPLQVVNGHLTARFRDKIASQTDERSRIMNEIVMAIRVIKMMGWELTFANIIDRIRRQEVQALGKRGYLRAFFLSMYTFCNKLTPYLSIMMYVVLGNRISADKAFFTVAVFQNIIESMVFYFSSAVGSGGEVWTSINRLQKFLLLEDRNPQTLRKHIEDCNRNTAKVCLENATASWADMPTLRNINLDLRGDRLVMVIGPVGCGKTSLLHTLIDELELSSGRCEVTGEITYAGQEAWLFAGTVRENILFNSEFDKQRYHEIIHVCCLQEDMDQLPNGDMSLVGERGVSLSGGQRARINLARALYRNTDVVLMDDPLSAVDARVSSHIFDKCIKRYLKGKLRILVTHQLQYLPQADHIVILSSGQVVAQGSYKELLEQGIDFVSLMEGGENANEVARRTSVGKIDIEVVVERFNENDIPEDNIEKIIEGSVSSKTYWTYCRSGDSILGFLFVTCSFFVAQIIVTANDYWLSHWTTAEENYITNSSSPMTTEFSYFKSTSVALLDPYNYRGEEQYLTIYSAIILAVIISTLLRAIVFFWYSLQIGINLHNKMFQSVVRAPIKFFDDNPSGRIMNRFTKDVGSIDELLPPALYDAVEYMLQTFGVVVVVVMSNYYLSIPAAVIFTTLWALRSVYVKTSRDVKRLESVAKSPVFTHLAATMQGLTTIRALQSQDCSIKAFDEYQDIHSSPWFVFIATTRGFAIWIETLSVTFLTVITFTFLLFVEETSAGVVGLVIVSTLTLTTNLQWAMRQTAETENFMTSFERAIEYTELEPEAPWETALKPTKDWPSEGGISFNNVYLAYGDKDVLKNLNFEILPKEKIGIVGRTGAGKSSMIAALFRTAEPRGSIIIDGIRINDVGLHDLRKNISIIPQDPVLFSGTIRYNLDPFDQFNETDIWDAIKEVQLHDAVGHLDARVDDGGSNFSIGQRQLICLARAILRKNRIIVMDEATANVDPRTDGLIQSTIRNKFSQCTIIIIAHRLHSVMNSDKLIVLDNGLIQEYDHPHILLQRPTSELSKLVEHTGTSGSAHLRILAKRHYEALHQQKSPESPNGVICT</sequence>
<dbReference type="Gene3D" id="1.20.1560.10">
    <property type="entry name" value="ABC transporter type 1, transmembrane domain"/>
    <property type="match status" value="2"/>
</dbReference>
<dbReference type="InterPro" id="IPR027417">
    <property type="entry name" value="P-loop_NTPase"/>
</dbReference>
<keyword evidence="3" id="KW-0813">Transport</keyword>
<dbReference type="InterPro" id="IPR036640">
    <property type="entry name" value="ABC1_TM_sf"/>
</dbReference>
<comment type="caution">
    <text evidence="12">The sequence shown here is derived from an EMBL/GenBank/DDBJ whole genome shotgun (WGS) entry which is preliminary data.</text>
</comment>
<feature type="domain" description="ABC transporter" evidence="10">
    <location>
        <begin position="1036"/>
        <end position="1263"/>
    </location>
</feature>
<proteinExistence type="inferred from homology"/>
<feature type="transmembrane region" description="Helical" evidence="9">
    <location>
        <begin position="943"/>
        <end position="966"/>
    </location>
</feature>
<evidence type="ECO:0000256" key="5">
    <source>
        <dbReference type="ARBA" id="ARBA00022741"/>
    </source>
</evidence>
<dbReference type="Pfam" id="PF00005">
    <property type="entry name" value="ABC_tran"/>
    <property type="match status" value="2"/>
</dbReference>
<dbReference type="PANTHER" id="PTHR24223">
    <property type="entry name" value="ATP-BINDING CASSETTE SUB-FAMILY C"/>
    <property type="match status" value="1"/>
</dbReference>
<evidence type="ECO:0000313" key="13">
    <source>
        <dbReference type="Proteomes" id="UP001642540"/>
    </source>
</evidence>
<dbReference type="PROSITE" id="PS00211">
    <property type="entry name" value="ABC_TRANSPORTER_1"/>
    <property type="match status" value="1"/>
</dbReference>
<keyword evidence="13" id="KW-1185">Reference proteome</keyword>
<evidence type="ECO:0000256" key="2">
    <source>
        <dbReference type="ARBA" id="ARBA00009726"/>
    </source>
</evidence>
<feature type="domain" description="ABC transporter" evidence="10">
    <location>
        <begin position="413"/>
        <end position="633"/>
    </location>
</feature>
<dbReference type="InterPro" id="IPR011527">
    <property type="entry name" value="ABC1_TM_dom"/>
</dbReference>
<evidence type="ECO:0000256" key="4">
    <source>
        <dbReference type="ARBA" id="ARBA00022692"/>
    </source>
</evidence>
<feature type="transmembrane region" description="Helical" evidence="9">
    <location>
        <begin position="691"/>
        <end position="710"/>
    </location>
</feature>
<keyword evidence="5" id="KW-0547">Nucleotide-binding</keyword>
<feature type="transmembrane region" description="Helical" evidence="9">
    <location>
        <begin position="206"/>
        <end position="229"/>
    </location>
</feature>
<dbReference type="InterPro" id="IPR017871">
    <property type="entry name" value="ABC_transporter-like_CS"/>
</dbReference>
<gene>
    <name evidence="12" type="ORF">ODALV1_LOCUS21681</name>
</gene>
<dbReference type="CDD" id="cd03244">
    <property type="entry name" value="ABCC_MRP_domain2"/>
    <property type="match status" value="1"/>
</dbReference>
<evidence type="ECO:0000259" key="11">
    <source>
        <dbReference type="PROSITE" id="PS50929"/>
    </source>
</evidence>
<evidence type="ECO:0000256" key="3">
    <source>
        <dbReference type="ARBA" id="ARBA00022448"/>
    </source>
</evidence>
<feature type="transmembrane region" description="Helical" evidence="9">
    <location>
        <begin position="318"/>
        <end position="341"/>
    </location>
</feature>
<dbReference type="CDD" id="cd18579">
    <property type="entry name" value="ABC_6TM_ABCC_D1"/>
    <property type="match status" value="1"/>
</dbReference>
<comment type="subcellular location">
    <subcellularLocation>
        <location evidence="1">Membrane</location>
        <topology evidence="1">Multi-pass membrane protein</topology>
    </subcellularLocation>
</comment>
<dbReference type="InterPro" id="IPR044746">
    <property type="entry name" value="ABCC_6TM_D1"/>
</dbReference>